<sequence>MPPKSTPPPSSQLGVEIPFNNPHALSVSLPTWSDTVGWASGDEKIVNAMSTGYPRFFVHRKIQKLGELCMQRIGVVDRLAFVFPTARIAGECISYLKSFTQESEHSSLHTYSVYLPLPSCRRISFGRHHLEVHIVTYPLELRRLAKSFWTHTGMGVSSRYAEVCLSVFPKQGIDLNACLCGGLNIDSDPNMQATTLALRHRIATLCVYGKLPHPGSPCVNGVDSGPPISQSDVFLFPTGMSAIWHAYQLAMKLRPGFKSVCFGFPYTDTVKILEKWGPGCIFYGDHPDANLAAFEQALTSLGSCSTAPPVSALFCECPSNPLLQTPNLPRLRQLADKYGFLIVIDDTIGNFVNVNTIQYVDVVATSLSKLFSGNADVMGGRYEEFYLTCYSNLRRN</sequence>
<reference evidence="4" key="1">
    <citation type="submission" date="2022-07" db="EMBL/GenBank/DDBJ databases">
        <title>Genome Sequence of Physisporinus lineatus.</title>
        <authorList>
            <person name="Buettner E."/>
        </authorList>
    </citation>
    <scope>NUCLEOTIDE SEQUENCE</scope>
    <source>
        <strain evidence="4">VT162</strain>
    </source>
</reference>
<dbReference type="Pfam" id="PF01053">
    <property type="entry name" value="Cys_Met_Meta_PP"/>
    <property type="match status" value="1"/>
</dbReference>
<dbReference type="GO" id="GO:0003962">
    <property type="term" value="F:cystathionine gamma-synthase activity"/>
    <property type="evidence" value="ECO:0007669"/>
    <property type="project" value="TreeGrafter"/>
</dbReference>
<dbReference type="SUPFAM" id="SSF53383">
    <property type="entry name" value="PLP-dependent transferases"/>
    <property type="match status" value="1"/>
</dbReference>
<organism evidence="4 5">
    <name type="scientific">Meripilus lineatus</name>
    <dbReference type="NCBI Taxonomy" id="2056292"/>
    <lineage>
        <taxon>Eukaryota</taxon>
        <taxon>Fungi</taxon>
        <taxon>Dikarya</taxon>
        <taxon>Basidiomycota</taxon>
        <taxon>Agaricomycotina</taxon>
        <taxon>Agaricomycetes</taxon>
        <taxon>Polyporales</taxon>
        <taxon>Meripilaceae</taxon>
        <taxon>Meripilus</taxon>
    </lineage>
</organism>
<dbReference type="InterPro" id="IPR000277">
    <property type="entry name" value="Cys/Met-Metab_PyrdxlP-dep_enz"/>
</dbReference>
<dbReference type="InterPro" id="IPR015424">
    <property type="entry name" value="PyrdxlP-dep_Trfase"/>
</dbReference>
<comment type="cofactor">
    <cofactor evidence="1 3">
        <name>pyridoxal 5'-phosphate</name>
        <dbReference type="ChEBI" id="CHEBI:597326"/>
    </cofactor>
</comment>
<protein>
    <recommendedName>
        <fullName evidence="6">Cystathionine gamma-synthase</fullName>
    </recommendedName>
</protein>
<dbReference type="GO" id="GO:0019346">
    <property type="term" value="P:transsulfuration"/>
    <property type="evidence" value="ECO:0007669"/>
    <property type="project" value="InterPro"/>
</dbReference>
<dbReference type="PANTHER" id="PTHR42699">
    <property type="match status" value="1"/>
</dbReference>
<accession>A0AAD5YDF7</accession>
<dbReference type="Proteomes" id="UP001212997">
    <property type="component" value="Unassembled WGS sequence"/>
</dbReference>
<evidence type="ECO:0008006" key="6">
    <source>
        <dbReference type="Google" id="ProtNLM"/>
    </source>
</evidence>
<evidence type="ECO:0000256" key="3">
    <source>
        <dbReference type="RuleBase" id="RU362118"/>
    </source>
</evidence>
<keyword evidence="2 3" id="KW-0663">Pyridoxal phosphate</keyword>
<dbReference type="AlphaFoldDB" id="A0AAD5YDF7"/>
<evidence type="ECO:0000256" key="2">
    <source>
        <dbReference type="ARBA" id="ARBA00022898"/>
    </source>
</evidence>
<name>A0AAD5YDF7_9APHY</name>
<evidence type="ECO:0000313" key="4">
    <source>
        <dbReference type="EMBL" id="KAJ3476277.1"/>
    </source>
</evidence>
<dbReference type="GO" id="GO:0030170">
    <property type="term" value="F:pyridoxal phosphate binding"/>
    <property type="evidence" value="ECO:0007669"/>
    <property type="project" value="InterPro"/>
</dbReference>
<keyword evidence="5" id="KW-1185">Reference proteome</keyword>
<gene>
    <name evidence="4" type="ORF">NLI96_g11270</name>
</gene>
<dbReference type="InterPro" id="IPR015421">
    <property type="entry name" value="PyrdxlP-dep_Trfase_major"/>
</dbReference>
<comment type="similarity">
    <text evidence="3">Belongs to the trans-sulfuration enzymes family.</text>
</comment>
<evidence type="ECO:0000313" key="5">
    <source>
        <dbReference type="Proteomes" id="UP001212997"/>
    </source>
</evidence>
<dbReference type="InterPro" id="IPR051750">
    <property type="entry name" value="Trans-sulfuration_enzymes"/>
</dbReference>
<dbReference type="Gene3D" id="3.40.640.10">
    <property type="entry name" value="Type I PLP-dependent aspartate aminotransferase-like (Major domain)"/>
    <property type="match status" value="1"/>
</dbReference>
<evidence type="ECO:0000256" key="1">
    <source>
        <dbReference type="ARBA" id="ARBA00001933"/>
    </source>
</evidence>
<comment type="caution">
    <text evidence="4">The sequence shown here is derived from an EMBL/GenBank/DDBJ whole genome shotgun (WGS) entry which is preliminary data.</text>
</comment>
<proteinExistence type="inferred from homology"/>
<dbReference type="PANTHER" id="PTHR42699:SF1">
    <property type="entry name" value="CYSTATHIONINE GAMMA-SYNTHASE-RELATED"/>
    <property type="match status" value="1"/>
</dbReference>
<dbReference type="EMBL" id="JANAWD010000728">
    <property type="protein sequence ID" value="KAJ3476277.1"/>
    <property type="molecule type" value="Genomic_DNA"/>
</dbReference>